<proteinExistence type="predicted"/>
<dbReference type="Gene3D" id="3.100.10.10">
    <property type="match status" value="1"/>
</dbReference>
<gene>
    <name evidence="2" type="ORF">S01H1_69894</name>
</gene>
<evidence type="ECO:0000256" key="1">
    <source>
        <dbReference type="SAM" id="MobiDB-lite"/>
    </source>
</evidence>
<feature type="region of interest" description="Disordered" evidence="1">
    <location>
        <begin position="29"/>
        <end position="48"/>
    </location>
</feature>
<reference evidence="2" key="1">
    <citation type="journal article" date="2014" name="Front. Microbiol.">
        <title>High frequency of phylogenetically diverse reductive dehalogenase-homologous genes in deep subseafloor sedimentary metagenomes.</title>
        <authorList>
            <person name="Kawai M."/>
            <person name="Futagami T."/>
            <person name="Toyoda A."/>
            <person name="Takaki Y."/>
            <person name="Nishi S."/>
            <person name="Hori S."/>
            <person name="Arai W."/>
            <person name="Tsubouchi T."/>
            <person name="Morono Y."/>
            <person name="Uchiyama I."/>
            <person name="Ito T."/>
            <person name="Fujiyama A."/>
            <person name="Inagaki F."/>
            <person name="Takami H."/>
        </authorList>
    </citation>
    <scope>NUCLEOTIDE SEQUENCE</scope>
    <source>
        <strain evidence="2">Expedition CK06-06</strain>
    </source>
</reference>
<name>X0XXM6_9ZZZZ</name>
<comment type="caution">
    <text evidence="2">The sequence shown here is derived from an EMBL/GenBank/DDBJ whole genome shotgun (WGS) entry which is preliminary data.</text>
</comment>
<sequence length="93" mass="11018">MRALWLSVYAGSNPVSRINLSFHGKRNVDERKKLHSRKQIHKMKRTGPTNEHLRKLIAELKKLSIEQNAAIWKRIALELERPTRQRRIVNISR</sequence>
<accession>X0XXM6</accession>
<dbReference type="AlphaFoldDB" id="X0XXM6"/>
<dbReference type="EMBL" id="BARS01046430">
    <property type="protein sequence ID" value="GAG29486.1"/>
    <property type="molecule type" value="Genomic_DNA"/>
</dbReference>
<feature type="compositionally biased region" description="Basic residues" evidence="1">
    <location>
        <begin position="33"/>
        <end position="45"/>
    </location>
</feature>
<protein>
    <submittedName>
        <fullName evidence="2">Uncharacterized protein</fullName>
    </submittedName>
</protein>
<organism evidence="2">
    <name type="scientific">marine sediment metagenome</name>
    <dbReference type="NCBI Taxonomy" id="412755"/>
    <lineage>
        <taxon>unclassified sequences</taxon>
        <taxon>metagenomes</taxon>
        <taxon>ecological metagenomes</taxon>
    </lineage>
</organism>
<feature type="non-terminal residue" evidence="2">
    <location>
        <position position="93"/>
    </location>
</feature>
<evidence type="ECO:0000313" key="2">
    <source>
        <dbReference type="EMBL" id="GAG29486.1"/>
    </source>
</evidence>